<keyword evidence="3" id="KW-1185">Reference proteome</keyword>
<accession>A0A917H6H8</accession>
<name>A0A917H6H8_9MICC</name>
<dbReference type="Proteomes" id="UP000638848">
    <property type="component" value="Unassembled WGS sequence"/>
</dbReference>
<evidence type="ECO:0000313" key="2">
    <source>
        <dbReference type="EMBL" id="GGG68115.1"/>
    </source>
</evidence>
<comment type="caution">
    <text evidence="2">The sequence shown here is derived from an EMBL/GenBank/DDBJ whole genome shotgun (WGS) entry which is preliminary data.</text>
</comment>
<evidence type="ECO:0000256" key="1">
    <source>
        <dbReference type="SAM" id="MobiDB-lite"/>
    </source>
</evidence>
<evidence type="ECO:0000313" key="3">
    <source>
        <dbReference type="Proteomes" id="UP000638848"/>
    </source>
</evidence>
<feature type="compositionally biased region" description="Basic and acidic residues" evidence="1">
    <location>
        <begin position="1"/>
        <end position="11"/>
    </location>
</feature>
<reference evidence="2" key="1">
    <citation type="journal article" date="2014" name="Int. J. Syst. Evol. Microbiol.">
        <title>Complete genome sequence of Corynebacterium casei LMG S-19264T (=DSM 44701T), isolated from a smear-ripened cheese.</title>
        <authorList>
            <consortium name="US DOE Joint Genome Institute (JGI-PGF)"/>
            <person name="Walter F."/>
            <person name="Albersmeier A."/>
            <person name="Kalinowski J."/>
            <person name="Ruckert C."/>
        </authorList>
    </citation>
    <scope>NUCLEOTIDE SEQUENCE</scope>
    <source>
        <strain evidence="2">CGMCC 1.12187</strain>
    </source>
</reference>
<organism evidence="2 3">
    <name type="scientific">Kocuria dechangensis</name>
    <dbReference type="NCBI Taxonomy" id="1176249"/>
    <lineage>
        <taxon>Bacteria</taxon>
        <taxon>Bacillati</taxon>
        <taxon>Actinomycetota</taxon>
        <taxon>Actinomycetes</taxon>
        <taxon>Micrococcales</taxon>
        <taxon>Micrococcaceae</taxon>
        <taxon>Kocuria</taxon>
    </lineage>
</organism>
<dbReference type="EMBL" id="BMEQ01000029">
    <property type="protein sequence ID" value="GGG68115.1"/>
    <property type="molecule type" value="Genomic_DNA"/>
</dbReference>
<proteinExistence type="predicted"/>
<protein>
    <submittedName>
        <fullName evidence="2">Uncharacterized protein</fullName>
    </submittedName>
</protein>
<feature type="region of interest" description="Disordered" evidence="1">
    <location>
        <begin position="1"/>
        <end position="21"/>
    </location>
</feature>
<reference evidence="2" key="2">
    <citation type="submission" date="2020-09" db="EMBL/GenBank/DDBJ databases">
        <authorList>
            <person name="Sun Q."/>
            <person name="Zhou Y."/>
        </authorList>
    </citation>
    <scope>NUCLEOTIDE SEQUENCE</scope>
    <source>
        <strain evidence="2">CGMCC 1.12187</strain>
    </source>
</reference>
<dbReference type="AlphaFoldDB" id="A0A917H6H8"/>
<gene>
    <name evidence="2" type="ORF">GCM10011374_35520</name>
</gene>
<sequence length="90" mass="10149">MTARPLERRDGLMAMTAPHDRRMSPEEILSNAAAVLGVDARALRALREPSAHRQIPVRLWLLGEEPIYVSTAQRAEELQAADRSYQLTVR</sequence>